<name>A0A396GER4_MEDTR</name>
<dbReference type="EMBL" id="PSQE01000008">
    <property type="protein sequence ID" value="RHN39233.1"/>
    <property type="molecule type" value="Genomic_DNA"/>
</dbReference>
<gene>
    <name evidence="2" type="ORF">MtrunA17_Chr8g0341621</name>
</gene>
<comment type="caution">
    <text evidence="2">The sequence shown here is derived from an EMBL/GenBank/DDBJ whole genome shotgun (WGS) entry which is preliminary data.</text>
</comment>
<protein>
    <submittedName>
        <fullName evidence="2">Putative leucine-rich repeat domain, L domain-containing protein</fullName>
    </submittedName>
</protein>
<dbReference type="InterPro" id="IPR055357">
    <property type="entry name" value="LRR_At1g61320_AtMIF1"/>
</dbReference>
<dbReference type="InterPro" id="IPR032675">
    <property type="entry name" value="LRR_dom_sf"/>
</dbReference>
<organism evidence="2 3">
    <name type="scientific">Medicago truncatula</name>
    <name type="common">Barrel medic</name>
    <name type="synonym">Medicago tribuloides</name>
    <dbReference type="NCBI Taxonomy" id="3880"/>
    <lineage>
        <taxon>Eukaryota</taxon>
        <taxon>Viridiplantae</taxon>
        <taxon>Streptophyta</taxon>
        <taxon>Embryophyta</taxon>
        <taxon>Tracheophyta</taxon>
        <taxon>Spermatophyta</taxon>
        <taxon>Magnoliopsida</taxon>
        <taxon>eudicotyledons</taxon>
        <taxon>Gunneridae</taxon>
        <taxon>Pentapetalae</taxon>
        <taxon>rosids</taxon>
        <taxon>fabids</taxon>
        <taxon>Fabales</taxon>
        <taxon>Fabaceae</taxon>
        <taxon>Papilionoideae</taxon>
        <taxon>50 kb inversion clade</taxon>
        <taxon>NPAAA clade</taxon>
        <taxon>Hologalegina</taxon>
        <taxon>IRL clade</taxon>
        <taxon>Trifolieae</taxon>
        <taxon>Medicago</taxon>
    </lineage>
</organism>
<evidence type="ECO:0000259" key="1">
    <source>
        <dbReference type="Pfam" id="PF23622"/>
    </source>
</evidence>
<dbReference type="PANTHER" id="PTHR34145">
    <property type="entry name" value="OS02G0105600 PROTEIN"/>
    <property type="match status" value="1"/>
</dbReference>
<dbReference type="PANTHER" id="PTHR34145:SF28">
    <property type="entry name" value="F-BOX DOMAIN-CONTAINING PROTEIN"/>
    <property type="match status" value="1"/>
</dbReference>
<accession>A0A396GER4</accession>
<feature type="domain" description="At1g61320/AtMIF1 LRR" evidence="1">
    <location>
        <begin position="46"/>
        <end position="133"/>
    </location>
</feature>
<evidence type="ECO:0000313" key="2">
    <source>
        <dbReference type="EMBL" id="RHN39233.1"/>
    </source>
</evidence>
<dbReference type="AlphaFoldDB" id="A0A396GER4"/>
<reference evidence="3" key="1">
    <citation type="journal article" date="2018" name="Nat. Plants">
        <title>Whole-genome landscape of Medicago truncatula symbiotic genes.</title>
        <authorList>
            <person name="Pecrix Y."/>
            <person name="Staton S.E."/>
            <person name="Sallet E."/>
            <person name="Lelandais-Briere C."/>
            <person name="Moreau S."/>
            <person name="Carrere S."/>
            <person name="Blein T."/>
            <person name="Jardinaud M.F."/>
            <person name="Latrasse D."/>
            <person name="Zouine M."/>
            <person name="Zahm M."/>
            <person name="Kreplak J."/>
            <person name="Mayjonade B."/>
            <person name="Satge C."/>
            <person name="Perez M."/>
            <person name="Cauet S."/>
            <person name="Marande W."/>
            <person name="Chantry-Darmon C."/>
            <person name="Lopez-Roques C."/>
            <person name="Bouchez O."/>
            <person name="Berard A."/>
            <person name="Debelle F."/>
            <person name="Munos S."/>
            <person name="Bendahmane A."/>
            <person name="Berges H."/>
            <person name="Niebel A."/>
            <person name="Buitink J."/>
            <person name="Frugier F."/>
            <person name="Benhamed M."/>
            <person name="Crespi M."/>
            <person name="Gouzy J."/>
            <person name="Gamas P."/>
        </authorList>
    </citation>
    <scope>NUCLEOTIDE SEQUENCE [LARGE SCALE GENOMIC DNA]</scope>
    <source>
        <strain evidence="3">cv. Jemalong A17</strain>
    </source>
</reference>
<dbReference type="Pfam" id="PF23622">
    <property type="entry name" value="LRR_At1g61320_AtMIF1"/>
    <property type="match status" value="1"/>
</dbReference>
<dbReference type="Gramene" id="rna45237">
    <property type="protein sequence ID" value="RHN39233.1"/>
    <property type="gene ID" value="gene45237"/>
</dbReference>
<dbReference type="Proteomes" id="UP000265566">
    <property type="component" value="Chromosome 8"/>
</dbReference>
<dbReference type="SUPFAM" id="SSF52047">
    <property type="entry name" value="RNI-like"/>
    <property type="match status" value="1"/>
</dbReference>
<dbReference type="Gene3D" id="3.80.10.10">
    <property type="entry name" value="Ribonuclease Inhibitor"/>
    <property type="match status" value="1"/>
</dbReference>
<evidence type="ECO:0000313" key="3">
    <source>
        <dbReference type="Proteomes" id="UP000265566"/>
    </source>
</evidence>
<sequence>MKSLSIHGLLKLKTVDVQGIKEVHIDEAPSLANFNCDHGDWDTPFTFEFIRCRNLKGLCLFSWISTIITDKWFLDLFRKFPFLERLKLQNCKMSERINISSVQLKVLELSHCYNLKEVGIDAPNLLSCVYCGRGVSKPIISFLRSSSQLEVDVQIHLDYLEICSLGGFLQNIKSKNIFTSLSLFIFQLTMFFYEITLMERKSSDCFCISCDTKCWWHGLKDVKVTSSMKIDENVDLKSFLEWLATFPNSDQEKISFILEF</sequence>
<dbReference type="InterPro" id="IPR053772">
    <property type="entry name" value="At1g61320/At1g61330-like"/>
</dbReference>
<proteinExistence type="predicted"/>